<evidence type="ECO:0000256" key="1">
    <source>
        <dbReference type="SAM" id="MobiDB-lite"/>
    </source>
</evidence>
<dbReference type="InterPro" id="IPR036412">
    <property type="entry name" value="HAD-like_sf"/>
</dbReference>
<dbReference type="EMBL" id="MCFD01000008">
    <property type="protein sequence ID" value="ORX69279.1"/>
    <property type="molecule type" value="Genomic_DNA"/>
</dbReference>
<accession>A0A1Y1W6W9</accession>
<evidence type="ECO:0000313" key="2">
    <source>
        <dbReference type="EMBL" id="ORX69279.1"/>
    </source>
</evidence>
<dbReference type="RefSeq" id="XP_040743011.1">
    <property type="nucleotide sequence ID" value="XM_040887861.1"/>
</dbReference>
<dbReference type="InterPro" id="IPR006549">
    <property type="entry name" value="HAD-SF_hydro_IIIA"/>
</dbReference>
<feature type="region of interest" description="Disordered" evidence="1">
    <location>
        <begin position="1"/>
        <end position="29"/>
    </location>
</feature>
<keyword evidence="3" id="KW-1185">Reference proteome</keyword>
<dbReference type="Gene3D" id="3.40.50.300">
    <property type="entry name" value="P-loop containing nucleotide triphosphate hydrolases"/>
    <property type="match status" value="1"/>
</dbReference>
<organism evidence="2 3">
    <name type="scientific">Linderina pennispora</name>
    <dbReference type="NCBI Taxonomy" id="61395"/>
    <lineage>
        <taxon>Eukaryota</taxon>
        <taxon>Fungi</taxon>
        <taxon>Fungi incertae sedis</taxon>
        <taxon>Zoopagomycota</taxon>
        <taxon>Kickxellomycotina</taxon>
        <taxon>Kickxellomycetes</taxon>
        <taxon>Kickxellales</taxon>
        <taxon>Kickxellaceae</taxon>
        <taxon>Linderina</taxon>
    </lineage>
</organism>
<dbReference type="GeneID" id="63804509"/>
<dbReference type="GO" id="GO:0006281">
    <property type="term" value="P:DNA repair"/>
    <property type="evidence" value="ECO:0007669"/>
    <property type="project" value="TreeGrafter"/>
</dbReference>
<dbReference type="SUPFAM" id="SSF56784">
    <property type="entry name" value="HAD-like"/>
    <property type="match status" value="1"/>
</dbReference>
<evidence type="ECO:0000313" key="3">
    <source>
        <dbReference type="Proteomes" id="UP000193922"/>
    </source>
</evidence>
<dbReference type="AlphaFoldDB" id="A0A1Y1W6W9"/>
<sequence>MTLARMATRTKAKRPAAAPATTGATNSGRKTFDYFGQAKKHRPDDASAVDVPTHKVRWRDLRGTWIGTYMAPTPSSKFAAFDLDSTLIEVNGTHRFPKNASDWRFHHPKVPELLRNVHKQGYKIVIISNQNGLKPNKGSTALTKKAVEFRDKISQIAKQLDVPFTILAATAKDYLRKPSPGMWIAAELDNAGVAVDRSLSCYVGDAAGRPGKGKAKPDFSDSDLAFALNLNVPFYVPEEVFTKDILSKDAPFPLPTPQDWAIGRFHPKGMDSAGDAHKELVSKLATRAAKADKDNRLLVLLVGPPASGKSTFAAKHLVPLGFEHISMDTLKTPRKCLATASSALFKGTPVVIDNTNPDPAARKAYIDAGKKVGADCICILFDYKGRELALHNNSYRANLPQSRFLHATEPGQSLGDLPARLDKVPDVAYNMFFKRLALPDAKEGLSEIIHYPFIPKFDSAKDHELWHQFY</sequence>
<comment type="caution">
    <text evidence="2">The sequence shown here is derived from an EMBL/GenBank/DDBJ whole genome shotgun (WGS) entry which is preliminary data.</text>
</comment>
<dbReference type="SUPFAM" id="SSF52540">
    <property type="entry name" value="P-loop containing nucleoside triphosphate hydrolases"/>
    <property type="match status" value="1"/>
</dbReference>
<dbReference type="Pfam" id="PF08645">
    <property type="entry name" value="PNK3P"/>
    <property type="match status" value="1"/>
</dbReference>
<dbReference type="GO" id="GO:0046404">
    <property type="term" value="F:ATP-dependent polydeoxyribonucleotide 5'-hydroxyl-kinase activity"/>
    <property type="evidence" value="ECO:0007669"/>
    <property type="project" value="TreeGrafter"/>
</dbReference>
<dbReference type="STRING" id="61395.A0A1Y1W6W9"/>
<dbReference type="NCBIfam" id="TIGR01664">
    <property type="entry name" value="DNA-3'-Pase"/>
    <property type="match status" value="1"/>
</dbReference>
<reference evidence="2 3" key="1">
    <citation type="submission" date="2016-07" db="EMBL/GenBank/DDBJ databases">
        <title>Pervasive Adenine N6-methylation of Active Genes in Fungi.</title>
        <authorList>
            <consortium name="DOE Joint Genome Institute"/>
            <person name="Mondo S.J."/>
            <person name="Dannebaum R.O."/>
            <person name="Kuo R.C."/>
            <person name="Labutti K."/>
            <person name="Haridas S."/>
            <person name="Kuo A."/>
            <person name="Salamov A."/>
            <person name="Ahrendt S.R."/>
            <person name="Lipzen A."/>
            <person name="Sullivan W."/>
            <person name="Andreopoulos W.B."/>
            <person name="Clum A."/>
            <person name="Lindquist E."/>
            <person name="Daum C."/>
            <person name="Ramamoorthy G.K."/>
            <person name="Gryganskyi A."/>
            <person name="Culley D."/>
            <person name="Magnuson J.K."/>
            <person name="James T.Y."/>
            <person name="O'Malley M.A."/>
            <person name="Stajich J.E."/>
            <person name="Spatafora J.W."/>
            <person name="Visel A."/>
            <person name="Grigoriev I.V."/>
        </authorList>
    </citation>
    <scope>NUCLEOTIDE SEQUENCE [LARGE SCALE GENOMIC DNA]</scope>
    <source>
        <strain evidence="2 3">ATCC 12442</strain>
    </source>
</reference>
<dbReference type="Gene3D" id="3.40.50.1000">
    <property type="entry name" value="HAD superfamily/HAD-like"/>
    <property type="match status" value="1"/>
</dbReference>
<dbReference type="PANTHER" id="PTHR12083:SF9">
    <property type="entry name" value="BIFUNCTIONAL POLYNUCLEOTIDE PHOSPHATASE_KINASE"/>
    <property type="match status" value="1"/>
</dbReference>
<dbReference type="Pfam" id="PF13671">
    <property type="entry name" value="AAA_33"/>
    <property type="match status" value="1"/>
</dbReference>
<proteinExistence type="predicted"/>
<protein>
    <submittedName>
        <fullName evidence="2">PNK3P-domain-containing protein</fullName>
    </submittedName>
</protein>
<dbReference type="PANTHER" id="PTHR12083">
    <property type="entry name" value="BIFUNCTIONAL POLYNUCLEOTIDE PHOSPHATASE/KINASE"/>
    <property type="match status" value="1"/>
</dbReference>
<dbReference type="InterPro" id="IPR027417">
    <property type="entry name" value="P-loop_NTPase"/>
</dbReference>
<dbReference type="GO" id="GO:0003690">
    <property type="term" value="F:double-stranded DNA binding"/>
    <property type="evidence" value="ECO:0007669"/>
    <property type="project" value="TreeGrafter"/>
</dbReference>
<feature type="compositionally biased region" description="Low complexity" evidence="1">
    <location>
        <begin position="15"/>
        <end position="25"/>
    </location>
</feature>
<dbReference type="InterPro" id="IPR023214">
    <property type="entry name" value="HAD_sf"/>
</dbReference>
<gene>
    <name evidence="2" type="ORF">DL89DRAFT_268286</name>
</gene>
<name>A0A1Y1W6W9_9FUNG</name>
<dbReference type="OrthoDB" id="19045at2759"/>
<dbReference type="GO" id="GO:0046403">
    <property type="term" value="F:polynucleotide 3'-phosphatase activity"/>
    <property type="evidence" value="ECO:0007669"/>
    <property type="project" value="TreeGrafter"/>
</dbReference>
<dbReference type="Proteomes" id="UP000193922">
    <property type="component" value="Unassembled WGS sequence"/>
</dbReference>
<dbReference type="InterPro" id="IPR013954">
    <property type="entry name" value="PNK3P"/>
</dbReference>
<dbReference type="InterPro" id="IPR006551">
    <property type="entry name" value="Polynucleotide_phosphatase"/>
</dbReference>
<dbReference type="NCBIfam" id="TIGR01662">
    <property type="entry name" value="HAD-SF-IIIA"/>
    <property type="match status" value="1"/>
</dbReference>